<feature type="transmembrane region" description="Helical" evidence="1">
    <location>
        <begin position="192"/>
        <end position="216"/>
    </location>
</feature>
<feature type="transmembrane region" description="Helical" evidence="1">
    <location>
        <begin position="155"/>
        <end position="180"/>
    </location>
</feature>
<dbReference type="Proteomes" id="UP000294530">
    <property type="component" value="Unassembled WGS sequence"/>
</dbReference>
<dbReference type="EMBL" id="SHOA02000001">
    <property type="protein sequence ID" value="TDH65818.1"/>
    <property type="molecule type" value="Genomic_DNA"/>
</dbReference>
<dbReference type="OrthoDB" id="163552at2759"/>
<keyword evidence="1" id="KW-0472">Membrane</keyword>
<comment type="caution">
    <text evidence="2">The sequence shown here is derived from an EMBL/GenBank/DDBJ whole genome shotgun (WGS) entry which is preliminary data.</text>
</comment>
<dbReference type="GeneID" id="94350253"/>
<dbReference type="RefSeq" id="XP_067815317.1">
    <property type="nucleotide sequence ID" value="XM_067964582.1"/>
</dbReference>
<protein>
    <submittedName>
        <fullName evidence="2">Uncharacterized protein</fullName>
    </submittedName>
</protein>
<dbReference type="KEGG" id="blac:94350253"/>
<gene>
    <name evidence="2" type="ORF">CCR75_006512</name>
</gene>
<dbReference type="AlphaFoldDB" id="A0A976IBC6"/>
<feature type="transmembrane region" description="Helical" evidence="1">
    <location>
        <begin position="119"/>
        <end position="143"/>
    </location>
</feature>
<organism evidence="2 3">
    <name type="scientific">Bremia lactucae</name>
    <name type="common">Lettuce downy mildew</name>
    <dbReference type="NCBI Taxonomy" id="4779"/>
    <lineage>
        <taxon>Eukaryota</taxon>
        <taxon>Sar</taxon>
        <taxon>Stramenopiles</taxon>
        <taxon>Oomycota</taxon>
        <taxon>Peronosporomycetes</taxon>
        <taxon>Peronosporales</taxon>
        <taxon>Peronosporaceae</taxon>
        <taxon>Bremia</taxon>
    </lineage>
</organism>
<keyword evidence="1" id="KW-1133">Transmembrane helix</keyword>
<keyword evidence="1" id="KW-0812">Transmembrane</keyword>
<reference evidence="2 3" key="1">
    <citation type="journal article" date="2021" name="Genome Biol.">
        <title>AFLAP: assembly-free linkage analysis pipeline using k-mers from genome sequencing data.</title>
        <authorList>
            <person name="Fletcher K."/>
            <person name="Zhang L."/>
            <person name="Gil J."/>
            <person name="Han R."/>
            <person name="Cavanaugh K."/>
            <person name="Michelmore R."/>
        </authorList>
    </citation>
    <scope>NUCLEOTIDE SEQUENCE [LARGE SCALE GENOMIC DNA]</scope>
    <source>
        <strain evidence="2 3">SF5</strain>
    </source>
</reference>
<accession>A0A976IBC6</accession>
<evidence type="ECO:0000313" key="2">
    <source>
        <dbReference type="EMBL" id="TDH65818.1"/>
    </source>
</evidence>
<evidence type="ECO:0000256" key="1">
    <source>
        <dbReference type="SAM" id="Phobius"/>
    </source>
</evidence>
<proteinExistence type="predicted"/>
<sequence length="271" mass="30658">MRRRYHRHFGLPNANQILLCMCVCTLLFFALLRRHWLHFGEDPDIYASLKRIYVRGEVSTESKSWAQFCADKSFRVYMVAFLSLRIMCTQYYSPGTNRTTAVVNLEDEKVLCNQHSGQLIFTLMIWLLAVALSCALLSTLLAAYLQLGNPTRETIFWIGIIPGISLFITGILGSVSLVLWQKYYLQLDNGDCLSITVAATIIAYVAAISMVIRWRWPGICAIPNEQQALGSRSISNQYLPHCSRRRGSITATTRRSAPALDLESVVTPLDR</sequence>
<evidence type="ECO:0000313" key="3">
    <source>
        <dbReference type="Proteomes" id="UP000294530"/>
    </source>
</evidence>
<name>A0A976IBC6_BRELC</name>
<feature type="transmembrane region" description="Helical" evidence="1">
    <location>
        <begin position="14"/>
        <end position="32"/>
    </location>
</feature>
<keyword evidence="3" id="KW-1185">Reference proteome</keyword>